<evidence type="ECO:0000313" key="2">
    <source>
        <dbReference type="EMBL" id="SVB22035.1"/>
    </source>
</evidence>
<feature type="region of interest" description="Disordered" evidence="1">
    <location>
        <begin position="123"/>
        <end position="148"/>
    </location>
</feature>
<reference evidence="2" key="1">
    <citation type="submission" date="2018-05" db="EMBL/GenBank/DDBJ databases">
        <authorList>
            <person name="Lanie J.A."/>
            <person name="Ng W.-L."/>
            <person name="Kazmierczak K.M."/>
            <person name="Andrzejewski T.M."/>
            <person name="Davidsen T.M."/>
            <person name="Wayne K.J."/>
            <person name="Tettelin H."/>
            <person name="Glass J.I."/>
            <person name="Rusch D."/>
            <person name="Podicherti R."/>
            <person name="Tsui H.-C.T."/>
            <person name="Winkler M.E."/>
        </authorList>
    </citation>
    <scope>NUCLEOTIDE SEQUENCE</scope>
</reference>
<evidence type="ECO:0008006" key="3">
    <source>
        <dbReference type="Google" id="ProtNLM"/>
    </source>
</evidence>
<proteinExistence type="predicted"/>
<protein>
    <recommendedName>
        <fullName evidence="3">Helix-turn-helix domain-containing protein</fullName>
    </recommendedName>
</protein>
<sequence length="148" mass="16243">MTKRRINTIELGTVPLLVRIGEASRLFGIGRPQLMGMVKSGKVKTVRLNPRGQHRFPVYELASALGMADMCPRVGIPIDKDLLRNLDDQVAESVEKARVTFAAELKAQIASLRNDLWEMVKAKDRPPPQPAINKPLAGWQSPGGGGSY</sequence>
<accession>A0A382C7F4</accession>
<dbReference type="EMBL" id="UINC01033176">
    <property type="protein sequence ID" value="SVB22035.1"/>
    <property type="molecule type" value="Genomic_DNA"/>
</dbReference>
<name>A0A382C7F4_9ZZZZ</name>
<evidence type="ECO:0000256" key="1">
    <source>
        <dbReference type="SAM" id="MobiDB-lite"/>
    </source>
</evidence>
<organism evidence="2">
    <name type="scientific">marine metagenome</name>
    <dbReference type="NCBI Taxonomy" id="408172"/>
    <lineage>
        <taxon>unclassified sequences</taxon>
        <taxon>metagenomes</taxon>
        <taxon>ecological metagenomes</taxon>
    </lineage>
</organism>
<dbReference type="AlphaFoldDB" id="A0A382C7F4"/>
<gene>
    <name evidence="2" type="ORF">METZ01_LOCUS174889</name>
</gene>